<name>M4BH08_HYAAE</name>
<organism evidence="1 2">
    <name type="scientific">Hyaloperonospora arabidopsidis (strain Emoy2)</name>
    <name type="common">Downy mildew agent</name>
    <name type="synonym">Peronospora arabidopsidis</name>
    <dbReference type="NCBI Taxonomy" id="559515"/>
    <lineage>
        <taxon>Eukaryota</taxon>
        <taxon>Sar</taxon>
        <taxon>Stramenopiles</taxon>
        <taxon>Oomycota</taxon>
        <taxon>Peronosporomycetes</taxon>
        <taxon>Peronosporales</taxon>
        <taxon>Peronosporaceae</taxon>
        <taxon>Hyaloperonospora</taxon>
    </lineage>
</organism>
<protein>
    <submittedName>
        <fullName evidence="1">Uncharacterized protein</fullName>
    </submittedName>
</protein>
<dbReference type="EMBL" id="JH598246">
    <property type="status" value="NOT_ANNOTATED_CDS"/>
    <property type="molecule type" value="Genomic_DNA"/>
</dbReference>
<evidence type="ECO:0000313" key="1">
    <source>
        <dbReference type="EnsemblProtists" id="HpaP805683"/>
    </source>
</evidence>
<reference evidence="2" key="1">
    <citation type="journal article" date="2010" name="Science">
        <title>Signatures of adaptation to obligate biotrophy in the Hyaloperonospora arabidopsidis genome.</title>
        <authorList>
            <person name="Baxter L."/>
            <person name="Tripathy S."/>
            <person name="Ishaque N."/>
            <person name="Boot N."/>
            <person name="Cabral A."/>
            <person name="Kemen E."/>
            <person name="Thines M."/>
            <person name="Ah-Fong A."/>
            <person name="Anderson R."/>
            <person name="Badejoko W."/>
            <person name="Bittner-Eddy P."/>
            <person name="Boore J.L."/>
            <person name="Chibucos M.C."/>
            <person name="Coates M."/>
            <person name="Dehal P."/>
            <person name="Delehaunty K."/>
            <person name="Dong S."/>
            <person name="Downton P."/>
            <person name="Dumas B."/>
            <person name="Fabro G."/>
            <person name="Fronick C."/>
            <person name="Fuerstenberg S.I."/>
            <person name="Fulton L."/>
            <person name="Gaulin E."/>
            <person name="Govers F."/>
            <person name="Hughes L."/>
            <person name="Humphray S."/>
            <person name="Jiang R.H."/>
            <person name="Judelson H."/>
            <person name="Kamoun S."/>
            <person name="Kyung K."/>
            <person name="Meijer H."/>
            <person name="Minx P."/>
            <person name="Morris P."/>
            <person name="Nelson J."/>
            <person name="Phuntumart V."/>
            <person name="Qutob D."/>
            <person name="Rehmany A."/>
            <person name="Rougon-Cardoso A."/>
            <person name="Ryden P."/>
            <person name="Torto-Alalibo T."/>
            <person name="Studholme D."/>
            <person name="Wang Y."/>
            <person name="Win J."/>
            <person name="Wood J."/>
            <person name="Clifton S.W."/>
            <person name="Rogers J."/>
            <person name="Van den Ackerveken G."/>
            <person name="Jones J.D."/>
            <person name="McDowell J.M."/>
            <person name="Beynon J."/>
            <person name="Tyler B.M."/>
        </authorList>
    </citation>
    <scope>NUCLEOTIDE SEQUENCE [LARGE SCALE GENOMIC DNA]</scope>
    <source>
        <strain evidence="2">Emoy2</strain>
    </source>
</reference>
<dbReference type="Proteomes" id="UP000011713">
    <property type="component" value="Unassembled WGS sequence"/>
</dbReference>
<dbReference type="VEuPathDB" id="FungiDB:HpaG805683"/>
<accession>M4BH08</accession>
<keyword evidence="2" id="KW-1185">Reference proteome</keyword>
<dbReference type="AlphaFoldDB" id="M4BH08"/>
<sequence length="134" mass="14791">MIILTSLGCPCLQCDLEVAGRNEQRFCRCTRSTQPYCGPAPLQEPESESHELFEHQNAAQVRCIRCAPNADDRHIGQCVVGAGLSFPPLIQVQSHHVEAICAAHRIPDRRSAVTEQCYATRVLQHVANAATKDK</sequence>
<dbReference type="HOGENOM" id="CLU_1900242_0_0_1"/>
<evidence type="ECO:0000313" key="2">
    <source>
        <dbReference type="Proteomes" id="UP000011713"/>
    </source>
</evidence>
<proteinExistence type="predicted"/>
<reference evidence="1" key="2">
    <citation type="submission" date="2015-06" db="UniProtKB">
        <authorList>
            <consortium name="EnsemblProtists"/>
        </authorList>
    </citation>
    <scope>IDENTIFICATION</scope>
    <source>
        <strain evidence="1">Emoy2</strain>
    </source>
</reference>
<dbReference type="InParanoid" id="M4BH08"/>
<dbReference type="EnsemblProtists" id="HpaT805683">
    <property type="protein sequence ID" value="HpaP805683"/>
    <property type="gene ID" value="HpaG805683"/>
</dbReference>